<protein>
    <submittedName>
        <fullName evidence="5">ABC transporter ATP-binding protein</fullName>
    </submittedName>
</protein>
<dbReference type="Gene3D" id="3.40.50.300">
    <property type="entry name" value="P-loop containing nucleotide triphosphate hydrolases"/>
    <property type="match status" value="1"/>
</dbReference>
<dbReference type="InterPro" id="IPR003593">
    <property type="entry name" value="AAA+_ATPase"/>
</dbReference>
<keyword evidence="2" id="KW-0547">Nucleotide-binding</keyword>
<dbReference type="CDD" id="cd03255">
    <property type="entry name" value="ABC_MJ0796_LolCDE_FtsE"/>
    <property type="match status" value="1"/>
</dbReference>
<dbReference type="InterPro" id="IPR027417">
    <property type="entry name" value="P-loop_NTPase"/>
</dbReference>
<dbReference type="SUPFAM" id="SSF52540">
    <property type="entry name" value="P-loop containing nucleoside triphosphate hydrolases"/>
    <property type="match status" value="1"/>
</dbReference>
<dbReference type="GO" id="GO:0005524">
    <property type="term" value="F:ATP binding"/>
    <property type="evidence" value="ECO:0007669"/>
    <property type="project" value="UniProtKB-KW"/>
</dbReference>
<dbReference type="PROSITE" id="PS00211">
    <property type="entry name" value="ABC_TRANSPORTER_1"/>
    <property type="match status" value="1"/>
</dbReference>
<accession>A0ABP8TZZ2</accession>
<keyword evidence="1" id="KW-0813">Transport</keyword>
<dbReference type="RefSeq" id="WP_345428987.1">
    <property type="nucleotide sequence ID" value="NZ_BAABHK010000001.1"/>
</dbReference>
<organism evidence="5 6">
    <name type="scientific">Actinoallomurus vinaceus</name>
    <dbReference type="NCBI Taxonomy" id="1080074"/>
    <lineage>
        <taxon>Bacteria</taxon>
        <taxon>Bacillati</taxon>
        <taxon>Actinomycetota</taxon>
        <taxon>Actinomycetes</taxon>
        <taxon>Streptosporangiales</taxon>
        <taxon>Thermomonosporaceae</taxon>
        <taxon>Actinoallomurus</taxon>
    </lineage>
</organism>
<dbReference type="EMBL" id="BAABHK010000001">
    <property type="protein sequence ID" value="GAA4620650.1"/>
    <property type="molecule type" value="Genomic_DNA"/>
</dbReference>
<name>A0ABP8TZZ2_9ACTN</name>
<reference evidence="6" key="1">
    <citation type="journal article" date="2019" name="Int. J. Syst. Evol. Microbiol.">
        <title>The Global Catalogue of Microorganisms (GCM) 10K type strain sequencing project: providing services to taxonomists for standard genome sequencing and annotation.</title>
        <authorList>
            <consortium name="The Broad Institute Genomics Platform"/>
            <consortium name="The Broad Institute Genome Sequencing Center for Infectious Disease"/>
            <person name="Wu L."/>
            <person name="Ma J."/>
        </authorList>
    </citation>
    <scope>NUCLEOTIDE SEQUENCE [LARGE SCALE GENOMIC DNA]</scope>
    <source>
        <strain evidence="6">JCM 17939</strain>
    </source>
</reference>
<dbReference type="PANTHER" id="PTHR24220">
    <property type="entry name" value="IMPORT ATP-BINDING PROTEIN"/>
    <property type="match status" value="1"/>
</dbReference>
<dbReference type="InterPro" id="IPR015854">
    <property type="entry name" value="ABC_transpr_LolD-like"/>
</dbReference>
<dbReference type="Pfam" id="PF00005">
    <property type="entry name" value="ABC_tran"/>
    <property type="match status" value="1"/>
</dbReference>
<keyword evidence="3 5" id="KW-0067">ATP-binding</keyword>
<evidence type="ECO:0000313" key="5">
    <source>
        <dbReference type="EMBL" id="GAA4620650.1"/>
    </source>
</evidence>
<dbReference type="InterPro" id="IPR003439">
    <property type="entry name" value="ABC_transporter-like_ATP-bd"/>
</dbReference>
<keyword evidence="6" id="KW-1185">Reference proteome</keyword>
<dbReference type="InterPro" id="IPR017871">
    <property type="entry name" value="ABC_transporter-like_CS"/>
</dbReference>
<dbReference type="PANTHER" id="PTHR24220:SF86">
    <property type="entry name" value="ABC TRANSPORTER ABCH.1"/>
    <property type="match status" value="1"/>
</dbReference>
<evidence type="ECO:0000259" key="4">
    <source>
        <dbReference type="PROSITE" id="PS50893"/>
    </source>
</evidence>
<dbReference type="InterPro" id="IPR017911">
    <property type="entry name" value="MacB-like_ATP-bd"/>
</dbReference>
<gene>
    <name evidence="5" type="ORF">GCM10023196_005480</name>
</gene>
<dbReference type="SMART" id="SM00382">
    <property type="entry name" value="AAA"/>
    <property type="match status" value="1"/>
</dbReference>
<proteinExistence type="predicted"/>
<evidence type="ECO:0000256" key="3">
    <source>
        <dbReference type="ARBA" id="ARBA00022840"/>
    </source>
</evidence>
<feature type="domain" description="ABC transporter" evidence="4">
    <location>
        <begin position="8"/>
        <end position="246"/>
    </location>
</feature>
<dbReference type="PROSITE" id="PS50893">
    <property type="entry name" value="ABC_TRANSPORTER_2"/>
    <property type="match status" value="1"/>
</dbReference>
<evidence type="ECO:0000313" key="6">
    <source>
        <dbReference type="Proteomes" id="UP001501442"/>
    </source>
</evidence>
<comment type="caution">
    <text evidence="5">The sequence shown here is derived from an EMBL/GenBank/DDBJ whole genome shotgun (WGS) entry which is preliminary data.</text>
</comment>
<evidence type="ECO:0000256" key="1">
    <source>
        <dbReference type="ARBA" id="ARBA00022448"/>
    </source>
</evidence>
<sequence length="247" mass="26517">MTPGHPVLDVQALTKVYGHGDTAVHALRGVSLRVERGDYVAIMGASGSGKSTLMNIIGCLDVPTGGRYLLDGTDVGALDERRLSILRNRRIGFIFQSFNLIPRMSALANVELPLAYGGIRPAERRRRAQAALRQVGLADRMDHEPNELSGGQQQRVAVARALVTAPALLLADEPTGNLDTRSTADVLAILDQLSLSGRTIVLITHEDEVAARAKRVIRLVDGEIIEDRRQSRVDGPPPAASLAGGVR</sequence>
<dbReference type="Proteomes" id="UP001501442">
    <property type="component" value="Unassembled WGS sequence"/>
</dbReference>
<evidence type="ECO:0000256" key="2">
    <source>
        <dbReference type="ARBA" id="ARBA00022741"/>
    </source>
</evidence>